<gene>
    <name evidence="1" type="ORF">GCM10010987_72420</name>
</gene>
<dbReference type="Proteomes" id="UP000625079">
    <property type="component" value="Unassembled WGS sequence"/>
</dbReference>
<name>A0AA87WFE0_9BRAD</name>
<reference evidence="1" key="1">
    <citation type="journal article" date="2014" name="Int. J. Syst. Evol. Microbiol.">
        <title>Complete genome sequence of Corynebacterium casei LMG S-19264T (=DSM 44701T), isolated from a smear-ripened cheese.</title>
        <authorList>
            <consortium name="US DOE Joint Genome Institute (JGI-PGF)"/>
            <person name="Walter F."/>
            <person name="Albersmeier A."/>
            <person name="Kalinowski J."/>
            <person name="Ruckert C."/>
        </authorList>
    </citation>
    <scope>NUCLEOTIDE SEQUENCE</scope>
    <source>
        <strain evidence="1">CGMCC 1.15034</strain>
    </source>
</reference>
<organism evidence="1 2">
    <name type="scientific">Bradyrhizobium guangdongense</name>
    <dbReference type="NCBI Taxonomy" id="1325090"/>
    <lineage>
        <taxon>Bacteria</taxon>
        <taxon>Pseudomonadati</taxon>
        <taxon>Pseudomonadota</taxon>
        <taxon>Alphaproteobacteria</taxon>
        <taxon>Hyphomicrobiales</taxon>
        <taxon>Nitrobacteraceae</taxon>
        <taxon>Bradyrhizobium</taxon>
    </lineage>
</organism>
<protein>
    <submittedName>
        <fullName evidence="1">Uncharacterized protein</fullName>
    </submittedName>
</protein>
<sequence>MFSSQTPADKLATALSEYQADFEKKLRSQPNPDAEEARQRISRAEQLVRQSGLGKALETLLEHTKYWPSWSKRDDFRKWVGFPVGEVLAKEQRDEKQYRTTSTTVVCFLYGAEQYAIVFTDNGGMSLPDGEYYRSGTVDFVAGRETVLGLNLTQESNEYTSDWRYCGVYALKMGVWSKALLEMASHIRAHSRDTSIRHNDERTIAQAKNISV</sequence>
<accession>A0AA87WFE0</accession>
<reference evidence="1" key="2">
    <citation type="submission" date="2022-12" db="EMBL/GenBank/DDBJ databases">
        <authorList>
            <person name="Sun Q."/>
            <person name="Zhou Y."/>
        </authorList>
    </citation>
    <scope>NUCLEOTIDE SEQUENCE</scope>
    <source>
        <strain evidence="1">CGMCC 1.15034</strain>
    </source>
</reference>
<dbReference type="AlphaFoldDB" id="A0AA87WFE0"/>
<evidence type="ECO:0000313" key="2">
    <source>
        <dbReference type="Proteomes" id="UP000625079"/>
    </source>
</evidence>
<evidence type="ECO:0000313" key="1">
    <source>
        <dbReference type="EMBL" id="GGI33043.1"/>
    </source>
</evidence>
<comment type="caution">
    <text evidence="1">The sequence shown here is derived from an EMBL/GenBank/DDBJ whole genome shotgun (WGS) entry which is preliminary data.</text>
</comment>
<proteinExistence type="predicted"/>
<dbReference type="EMBL" id="BMHC01000028">
    <property type="protein sequence ID" value="GGI33043.1"/>
    <property type="molecule type" value="Genomic_DNA"/>
</dbReference>